<organism evidence="2 3">
    <name type="scientific">Rhypophila decipiens</name>
    <dbReference type="NCBI Taxonomy" id="261697"/>
    <lineage>
        <taxon>Eukaryota</taxon>
        <taxon>Fungi</taxon>
        <taxon>Dikarya</taxon>
        <taxon>Ascomycota</taxon>
        <taxon>Pezizomycotina</taxon>
        <taxon>Sordariomycetes</taxon>
        <taxon>Sordariomycetidae</taxon>
        <taxon>Sordariales</taxon>
        <taxon>Naviculisporaceae</taxon>
        <taxon>Rhypophila</taxon>
    </lineage>
</organism>
<evidence type="ECO:0000256" key="1">
    <source>
        <dbReference type="SAM" id="SignalP"/>
    </source>
</evidence>
<feature type="signal peptide" evidence="1">
    <location>
        <begin position="1"/>
        <end position="20"/>
    </location>
</feature>
<keyword evidence="1" id="KW-0732">Signal</keyword>
<evidence type="ECO:0008006" key="4">
    <source>
        <dbReference type="Google" id="ProtNLM"/>
    </source>
</evidence>
<comment type="caution">
    <text evidence="2">The sequence shown here is derived from an EMBL/GenBank/DDBJ whole genome shotgun (WGS) entry which is preliminary data.</text>
</comment>
<keyword evidence="3" id="KW-1185">Reference proteome</keyword>
<gene>
    <name evidence="2" type="ORF">QBC37DRAFT_378518</name>
</gene>
<dbReference type="Proteomes" id="UP001301769">
    <property type="component" value="Unassembled WGS sequence"/>
</dbReference>
<protein>
    <recommendedName>
        <fullName evidence="4">Apple domain-containing protein</fullName>
    </recommendedName>
</protein>
<accession>A0AAN7B197</accession>
<reference evidence="2" key="1">
    <citation type="journal article" date="2023" name="Mol. Phylogenet. Evol.">
        <title>Genome-scale phylogeny and comparative genomics of the fungal order Sordariales.</title>
        <authorList>
            <person name="Hensen N."/>
            <person name="Bonometti L."/>
            <person name="Westerberg I."/>
            <person name="Brannstrom I.O."/>
            <person name="Guillou S."/>
            <person name="Cros-Aarteil S."/>
            <person name="Calhoun S."/>
            <person name="Haridas S."/>
            <person name="Kuo A."/>
            <person name="Mondo S."/>
            <person name="Pangilinan J."/>
            <person name="Riley R."/>
            <person name="LaButti K."/>
            <person name="Andreopoulos B."/>
            <person name="Lipzen A."/>
            <person name="Chen C."/>
            <person name="Yan M."/>
            <person name="Daum C."/>
            <person name="Ng V."/>
            <person name="Clum A."/>
            <person name="Steindorff A."/>
            <person name="Ohm R.A."/>
            <person name="Martin F."/>
            <person name="Silar P."/>
            <person name="Natvig D.O."/>
            <person name="Lalanne C."/>
            <person name="Gautier V."/>
            <person name="Ament-Velasquez S.L."/>
            <person name="Kruys A."/>
            <person name="Hutchinson M.I."/>
            <person name="Powell A.J."/>
            <person name="Barry K."/>
            <person name="Miller A.N."/>
            <person name="Grigoriev I.V."/>
            <person name="Debuchy R."/>
            <person name="Gladieux P."/>
            <person name="Hiltunen Thoren M."/>
            <person name="Johannesson H."/>
        </authorList>
    </citation>
    <scope>NUCLEOTIDE SEQUENCE</scope>
    <source>
        <strain evidence="2">PSN293</strain>
    </source>
</reference>
<dbReference type="AlphaFoldDB" id="A0AAN7B197"/>
<reference evidence="2" key="2">
    <citation type="submission" date="2023-05" db="EMBL/GenBank/DDBJ databases">
        <authorList>
            <consortium name="Lawrence Berkeley National Laboratory"/>
            <person name="Steindorff A."/>
            <person name="Hensen N."/>
            <person name="Bonometti L."/>
            <person name="Westerberg I."/>
            <person name="Brannstrom I.O."/>
            <person name="Guillou S."/>
            <person name="Cros-Aarteil S."/>
            <person name="Calhoun S."/>
            <person name="Haridas S."/>
            <person name="Kuo A."/>
            <person name="Mondo S."/>
            <person name="Pangilinan J."/>
            <person name="Riley R."/>
            <person name="Labutti K."/>
            <person name="Andreopoulos B."/>
            <person name="Lipzen A."/>
            <person name="Chen C."/>
            <person name="Yanf M."/>
            <person name="Daum C."/>
            <person name="Ng V."/>
            <person name="Clum A."/>
            <person name="Ohm R."/>
            <person name="Martin F."/>
            <person name="Silar P."/>
            <person name="Natvig D."/>
            <person name="Lalanne C."/>
            <person name="Gautier V."/>
            <person name="Ament-Velasquez S.L."/>
            <person name="Kruys A."/>
            <person name="Hutchinson M.I."/>
            <person name="Powell A.J."/>
            <person name="Barry K."/>
            <person name="Miller A.N."/>
            <person name="Grigoriev I.V."/>
            <person name="Debuchy R."/>
            <person name="Gladieux P."/>
            <person name="Thoren M.H."/>
            <person name="Johannesson H."/>
        </authorList>
    </citation>
    <scope>NUCLEOTIDE SEQUENCE</scope>
    <source>
        <strain evidence="2">PSN293</strain>
    </source>
</reference>
<name>A0AAN7B197_9PEZI</name>
<evidence type="ECO:0000313" key="3">
    <source>
        <dbReference type="Proteomes" id="UP001301769"/>
    </source>
</evidence>
<dbReference type="EMBL" id="MU858220">
    <property type="protein sequence ID" value="KAK4209001.1"/>
    <property type="molecule type" value="Genomic_DNA"/>
</dbReference>
<feature type="chain" id="PRO_5042891079" description="Apple domain-containing protein" evidence="1">
    <location>
        <begin position="21"/>
        <end position="315"/>
    </location>
</feature>
<evidence type="ECO:0000313" key="2">
    <source>
        <dbReference type="EMBL" id="KAK4209001.1"/>
    </source>
</evidence>
<proteinExistence type="predicted"/>
<sequence length="315" mass="32461">MPHISFWALGLLGFLSPALGIANNGDSCRTGALSYLANRNGIPNSCISKISSQAKTFCSGYMIKTSAGLVTASRVATITVTKTETLKTTATQTLVSKTETTAIRVQTATTATATSTTTVTTFVPPQSLVPRVVNNYPCPDLPDKRLLSLFPANLVSSACKCLGVTPTLLVALFTTTQTSTSTASATSKTTTTTTITITTVSSSTTTSTTTVSAVATETVTIDFCSVSYNPSGNGIGNTILTPPGVSTAFDCCVLCWNTINCVASAFPSGCQLLVKTEMLDGAPTSDICPLGSEGYNFPRGPGVVYSGPCAVPPVP</sequence>